<accession>A0ABR2RPF1</accession>
<comment type="caution">
    <text evidence="1">The sequence shown here is derived from an EMBL/GenBank/DDBJ whole genome shotgun (WGS) entry which is preliminary data.</text>
</comment>
<protein>
    <submittedName>
        <fullName evidence="1">Uncharacterized protein</fullName>
    </submittedName>
</protein>
<sequence length="90" mass="10357">MFLEASTIDRRPNLIMQGQARRRHQFLEAGPSPRSQAGFIKWGAKVVGLFAGGQTDFDVHAHVFKREQPLDYYTFPTTLPLGIRIRSWRN</sequence>
<organism evidence="1 2">
    <name type="scientific">Hibiscus sabdariffa</name>
    <name type="common">roselle</name>
    <dbReference type="NCBI Taxonomy" id="183260"/>
    <lineage>
        <taxon>Eukaryota</taxon>
        <taxon>Viridiplantae</taxon>
        <taxon>Streptophyta</taxon>
        <taxon>Embryophyta</taxon>
        <taxon>Tracheophyta</taxon>
        <taxon>Spermatophyta</taxon>
        <taxon>Magnoliopsida</taxon>
        <taxon>eudicotyledons</taxon>
        <taxon>Gunneridae</taxon>
        <taxon>Pentapetalae</taxon>
        <taxon>rosids</taxon>
        <taxon>malvids</taxon>
        <taxon>Malvales</taxon>
        <taxon>Malvaceae</taxon>
        <taxon>Malvoideae</taxon>
        <taxon>Hibiscus</taxon>
    </lineage>
</organism>
<evidence type="ECO:0000313" key="2">
    <source>
        <dbReference type="Proteomes" id="UP001396334"/>
    </source>
</evidence>
<name>A0ABR2RPF1_9ROSI</name>
<evidence type="ECO:0000313" key="1">
    <source>
        <dbReference type="EMBL" id="KAK9014861.1"/>
    </source>
</evidence>
<proteinExistence type="predicted"/>
<dbReference type="EMBL" id="JBBPBN010000021">
    <property type="protein sequence ID" value="KAK9014861.1"/>
    <property type="molecule type" value="Genomic_DNA"/>
</dbReference>
<keyword evidence="2" id="KW-1185">Reference proteome</keyword>
<reference evidence="1 2" key="1">
    <citation type="journal article" date="2024" name="G3 (Bethesda)">
        <title>Genome assembly of Hibiscus sabdariffa L. provides insights into metabolisms of medicinal natural products.</title>
        <authorList>
            <person name="Kim T."/>
        </authorList>
    </citation>
    <scope>NUCLEOTIDE SEQUENCE [LARGE SCALE GENOMIC DNA]</scope>
    <source>
        <strain evidence="1">TK-2024</strain>
        <tissue evidence="1">Old leaves</tissue>
    </source>
</reference>
<gene>
    <name evidence="1" type="ORF">V6N11_005999</name>
</gene>
<dbReference type="Proteomes" id="UP001396334">
    <property type="component" value="Unassembled WGS sequence"/>
</dbReference>